<dbReference type="GeneID" id="107783312"/>
<feature type="coiled-coil region" evidence="1">
    <location>
        <begin position="117"/>
        <end position="163"/>
    </location>
</feature>
<dbReference type="RefSeq" id="XP_016459770.1">
    <property type="nucleotide sequence ID" value="XM_016604284.1"/>
</dbReference>
<keyword evidence="1" id="KW-0175">Coiled coil</keyword>
<feature type="coiled-coil region" evidence="1">
    <location>
        <begin position="232"/>
        <end position="280"/>
    </location>
</feature>
<dbReference type="PANTHER" id="PTHR35712">
    <property type="entry name" value="MYOSIN HEAVY CHAIN-LIKE PROTEIN"/>
    <property type="match status" value="1"/>
</dbReference>
<organism evidence="2 3">
    <name type="scientific">Nicotiana tabacum</name>
    <name type="common">Common tobacco</name>
    <dbReference type="NCBI Taxonomy" id="4097"/>
    <lineage>
        <taxon>Eukaryota</taxon>
        <taxon>Viridiplantae</taxon>
        <taxon>Streptophyta</taxon>
        <taxon>Embryophyta</taxon>
        <taxon>Tracheophyta</taxon>
        <taxon>Spermatophyta</taxon>
        <taxon>Magnoliopsida</taxon>
        <taxon>eudicotyledons</taxon>
        <taxon>Gunneridae</taxon>
        <taxon>Pentapetalae</taxon>
        <taxon>asterids</taxon>
        <taxon>lamiids</taxon>
        <taxon>Solanales</taxon>
        <taxon>Solanaceae</taxon>
        <taxon>Nicotianoideae</taxon>
        <taxon>Nicotianeae</taxon>
        <taxon>Nicotiana</taxon>
    </lineage>
</organism>
<feature type="coiled-coil region" evidence="1">
    <location>
        <begin position="1"/>
        <end position="93"/>
    </location>
</feature>
<feature type="coiled-coil region" evidence="1">
    <location>
        <begin position="396"/>
        <end position="459"/>
    </location>
</feature>
<dbReference type="Proteomes" id="UP000790787">
    <property type="component" value="Chromosome 7"/>
</dbReference>
<evidence type="ECO:0000313" key="2">
    <source>
        <dbReference type="Proteomes" id="UP000790787"/>
    </source>
</evidence>
<protein>
    <submittedName>
        <fullName evidence="3">Golgin subfamily A member 4 isoform X2</fullName>
    </submittedName>
    <submittedName>
        <fullName evidence="3">Uncharacterized protein LOC107783312 isoform X7</fullName>
    </submittedName>
</protein>
<evidence type="ECO:0000313" key="3">
    <source>
        <dbReference type="RefSeq" id="XP_016459770.1"/>
    </source>
</evidence>
<accession>A0A1S3Z5L9</accession>
<evidence type="ECO:0000256" key="1">
    <source>
        <dbReference type="SAM" id="Coils"/>
    </source>
</evidence>
<dbReference type="OrthoDB" id="1719803at2759"/>
<dbReference type="PANTHER" id="PTHR35712:SF1">
    <property type="entry name" value="MYOSIN HEAVY CHAIN-LIKE PROTEIN"/>
    <property type="match status" value="1"/>
</dbReference>
<reference evidence="3" key="2">
    <citation type="submission" date="2025-08" db="UniProtKB">
        <authorList>
            <consortium name="RefSeq"/>
        </authorList>
    </citation>
    <scope>IDENTIFICATION</scope>
    <source>
        <tissue evidence="3">Leaf</tissue>
    </source>
</reference>
<sequence length="649" mass="74124">MDGNLNDNATLRAQIKELERERDELHKDIEQLCMQQAGPSYIGVPTRPLHRIAGLEQETENLKKKLAACTRENQNLEEELSEAYRIKSQLADLHSAEVSKNIEAEKQLKFFQGCVAAAFAERDHAVMEAEKAKEKEELVSRGFHELQQRIEELNCELLEEKILTATLQSDLDREERLDEAFKEVVHKFYEIRQQSLGDIEDVSWEDKCGCLLHDSSEMWTFRPGETSTSKYISALEEQVETLRKSLDNLQNKLQMGLEIENHLKKKVRALEKQKIRSEEKLRAQISTFHHYHSQHRLDITSLLDEGFSHIKSAMNMVEEKLKGCSMSERDLNSSQVDDLKFNELEFQDVRINNDDGSDLIFKRNEPCSTTTTTVGNSDASKALALALNEKVETLLLLSQQEERHLLERNVNAAMQKKIEELQRNLLQVTNEKVKALMELAQLKRDHQLLQEKVNQASRQGKFVGEIAVKRPVQEKDGRLKNLLKTSYLRRWTGIQDSDGNDADTHRDSEVIYADRRPTNSMDYARMKIENATLKESLESMDHLIRAVRRLRLSLLKVKESAASEGTEYCSSESLDTIINEANQLKTALGSSLPLSWSAEADSGSFSERVEIDVNGHSTGENMDFVSAAGFEMVELLVFIAQLLKEDKCS</sequence>
<dbReference type="RefSeq" id="XP_016459770.1">
    <property type="nucleotide sequence ID" value="XM_016604284.2"/>
</dbReference>
<dbReference type="OMA" id="REENECR"/>
<proteinExistence type="predicted"/>
<dbReference type="AlphaFoldDB" id="A0A1S3Z5L9"/>
<keyword evidence="2" id="KW-1185">Reference proteome</keyword>
<name>A0A1S3Z5L9_TOBAC</name>
<gene>
    <name evidence="3" type="primary">LOC107783312</name>
</gene>
<reference evidence="2" key="1">
    <citation type="journal article" date="2014" name="Nat. Commun.">
        <title>The tobacco genome sequence and its comparison with those of tomato and potato.</title>
        <authorList>
            <person name="Sierro N."/>
            <person name="Battey J.N."/>
            <person name="Ouadi S."/>
            <person name="Bakaher N."/>
            <person name="Bovet L."/>
            <person name="Willig A."/>
            <person name="Goepfert S."/>
            <person name="Peitsch M.C."/>
            <person name="Ivanov N.V."/>
        </authorList>
    </citation>
    <scope>NUCLEOTIDE SEQUENCE [LARGE SCALE GENOMIC DNA]</scope>
</reference>